<reference evidence="5" key="1">
    <citation type="submission" date="2018-10" db="EMBL/GenBank/DDBJ databases">
        <title>Transcriptome assembly of Aceria tosichella (Wheat curl mite) Type 2.</title>
        <authorList>
            <person name="Scully E.D."/>
            <person name="Geib S.M."/>
            <person name="Palmer N.A."/>
            <person name="Gupta A.K."/>
            <person name="Sarath G."/>
            <person name="Tatineni S."/>
        </authorList>
    </citation>
    <scope>NUCLEOTIDE SEQUENCE</scope>
    <source>
        <strain evidence="5">LincolnNE</strain>
    </source>
</reference>
<dbReference type="GO" id="GO:0032543">
    <property type="term" value="P:mitochondrial translation"/>
    <property type="evidence" value="ECO:0007669"/>
    <property type="project" value="TreeGrafter"/>
</dbReference>
<gene>
    <name evidence="5" type="primary">MRPL16</name>
    <name evidence="5" type="ORF">g.1546</name>
</gene>
<proteinExistence type="inferred from homology"/>
<dbReference type="InterPro" id="IPR036920">
    <property type="entry name" value="Ribosomal_uL16_sf"/>
</dbReference>
<dbReference type="InterPro" id="IPR000114">
    <property type="entry name" value="Ribosomal_uL16_bact-type"/>
</dbReference>
<dbReference type="GO" id="GO:0003735">
    <property type="term" value="F:structural constituent of ribosome"/>
    <property type="evidence" value="ECO:0007669"/>
    <property type="project" value="InterPro"/>
</dbReference>
<dbReference type="EMBL" id="GGYP01004704">
    <property type="protein sequence ID" value="MDE49475.1"/>
    <property type="molecule type" value="Transcribed_RNA"/>
</dbReference>
<dbReference type="Pfam" id="PF00252">
    <property type="entry name" value="Ribosomal_L16"/>
    <property type="match status" value="1"/>
</dbReference>
<dbReference type="GO" id="GO:0005762">
    <property type="term" value="C:mitochondrial large ribosomal subunit"/>
    <property type="evidence" value="ECO:0007669"/>
    <property type="project" value="TreeGrafter"/>
</dbReference>
<evidence type="ECO:0000256" key="4">
    <source>
        <dbReference type="ARBA" id="ARBA00035302"/>
    </source>
</evidence>
<dbReference type="SUPFAM" id="SSF54686">
    <property type="entry name" value="Ribosomal protein L16p/L10e"/>
    <property type="match status" value="1"/>
</dbReference>
<dbReference type="PANTHER" id="PTHR12220:SF13">
    <property type="entry name" value="LARGE RIBOSOMAL SUBUNIT PROTEIN UL16M"/>
    <property type="match status" value="1"/>
</dbReference>
<evidence type="ECO:0000256" key="3">
    <source>
        <dbReference type="ARBA" id="ARBA00023274"/>
    </source>
</evidence>
<comment type="similarity">
    <text evidence="1">Belongs to the universal ribosomal protein uL16 family.</text>
</comment>
<keyword evidence="2 5" id="KW-0689">Ribosomal protein</keyword>
<name>A0A6G1SG69_9ACAR</name>
<sequence>MPNLKQILKCMPKKIEDRMLPSVPYVPTAIPPGVLFPYKYPKRDIEMMGPERIHNQLIYKQYGIITLGGGALVAAHYDIIRDRINKYTNFERFFAVWRIEPPWKPVSQKSLGKKMGGGKTKVHHYELPVRAGRVLVELGGIGELYEIERQLNYICEKMPLYCMPISQKIMDEIKAEKDTRDRENYNPFDYRYLVRNNFSNAQSKVRSRDMLWGGTYFG</sequence>
<organism evidence="5">
    <name type="scientific">Aceria tosichella</name>
    <name type="common">wheat curl mite</name>
    <dbReference type="NCBI Taxonomy" id="561515"/>
    <lineage>
        <taxon>Eukaryota</taxon>
        <taxon>Metazoa</taxon>
        <taxon>Ecdysozoa</taxon>
        <taxon>Arthropoda</taxon>
        <taxon>Chelicerata</taxon>
        <taxon>Arachnida</taxon>
        <taxon>Acari</taxon>
        <taxon>Acariformes</taxon>
        <taxon>Trombidiformes</taxon>
        <taxon>Prostigmata</taxon>
        <taxon>Eupodina</taxon>
        <taxon>Eriophyoidea</taxon>
        <taxon>Eriophyidae</taxon>
        <taxon>Eriophyinae</taxon>
        <taxon>Aceriini</taxon>
        <taxon>Aceria</taxon>
    </lineage>
</organism>
<dbReference type="PANTHER" id="PTHR12220">
    <property type="entry name" value="50S/60S RIBOSOMAL PROTEIN L16"/>
    <property type="match status" value="1"/>
</dbReference>
<keyword evidence="3" id="KW-0687">Ribonucleoprotein</keyword>
<evidence type="ECO:0000256" key="2">
    <source>
        <dbReference type="ARBA" id="ARBA00022980"/>
    </source>
</evidence>
<evidence type="ECO:0000313" key="5">
    <source>
        <dbReference type="EMBL" id="MDE49475.1"/>
    </source>
</evidence>
<dbReference type="AlphaFoldDB" id="A0A6G1SG69"/>
<protein>
    <recommendedName>
        <fullName evidence="4">Large ribosomal subunit protein uL16m</fullName>
    </recommendedName>
</protein>
<dbReference type="GO" id="GO:0019843">
    <property type="term" value="F:rRNA binding"/>
    <property type="evidence" value="ECO:0007669"/>
    <property type="project" value="InterPro"/>
</dbReference>
<accession>A0A6G1SG69</accession>
<dbReference type="Gene3D" id="3.90.1170.10">
    <property type="entry name" value="Ribosomal protein L10e/L16"/>
    <property type="match status" value="1"/>
</dbReference>
<evidence type="ECO:0000256" key="1">
    <source>
        <dbReference type="ARBA" id="ARBA00008931"/>
    </source>
</evidence>
<dbReference type="InterPro" id="IPR047873">
    <property type="entry name" value="Ribosomal_uL16"/>
</dbReference>